<sequence length="253" mass="25800">MRLNNKIALITGASAGIGRASALRFAAEGAKLVLNARRPEPLQALAEQIRAAGGEAVAHAADVADPGTAQVLVDLAQQSFGGLDIALNNAGMLGPGVPAAEFPVDAWRDVMATNLDAAFHAARAQLPALLARGGGSLVFVGTFVGHTVGFPGMAAYASSKAGLIGLSQVIAAEYGARGVRSNVLLPGGTDTEMGRQAAPTGDARDFVRSLHALKRMAEPEEIANAALFLASDESSFVTGTAMRVEGGVSITRT</sequence>
<dbReference type="PRINTS" id="PR00080">
    <property type="entry name" value="SDRFAMILY"/>
</dbReference>
<dbReference type="RefSeq" id="WP_010486526.1">
    <property type="nucleotide sequence ID" value="NZ_AJLO02000007.1"/>
</dbReference>
<evidence type="ECO:0000313" key="4">
    <source>
        <dbReference type="Proteomes" id="UP000036890"/>
    </source>
</evidence>
<organism evidence="3 4">
    <name type="scientific">Stenotrophomonas geniculata N1</name>
    <dbReference type="NCBI Taxonomy" id="1167641"/>
    <lineage>
        <taxon>Bacteria</taxon>
        <taxon>Pseudomonadati</taxon>
        <taxon>Pseudomonadota</taxon>
        <taxon>Gammaproteobacteria</taxon>
        <taxon>Lysobacterales</taxon>
        <taxon>Lysobacteraceae</taxon>
        <taxon>Stenotrophomonas</taxon>
    </lineage>
</organism>
<dbReference type="Gene3D" id="3.40.50.720">
    <property type="entry name" value="NAD(P)-binding Rossmann-like Domain"/>
    <property type="match status" value="1"/>
</dbReference>
<protein>
    <submittedName>
        <fullName evidence="3">Short-chain dehydrogenase</fullName>
    </submittedName>
</protein>
<comment type="similarity">
    <text evidence="1">Belongs to the short-chain dehydrogenases/reductases (SDR) family.</text>
</comment>
<accession>A0A0L8AEG2</accession>
<dbReference type="EMBL" id="AJLO02000007">
    <property type="protein sequence ID" value="KOF00666.1"/>
    <property type="molecule type" value="Genomic_DNA"/>
</dbReference>
<gene>
    <name evidence="3" type="ORF">W7K_02860</name>
</gene>
<dbReference type="AlphaFoldDB" id="A0A0L8AEG2"/>
<comment type="caution">
    <text evidence="3">The sequence shown here is derived from an EMBL/GenBank/DDBJ whole genome shotgun (WGS) entry which is preliminary data.</text>
</comment>
<dbReference type="Pfam" id="PF13561">
    <property type="entry name" value="adh_short_C2"/>
    <property type="match status" value="1"/>
</dbReference>
<dbReference type="PANTHER" id="PTHR43669">
    <property type="entry name" value="5-KETO-D-GLUCONATE 5-REDUCTASE"/>
    <property type="match status" value="1"/>
</dbReference>
<name>A0A0L8AEG2_9GAMM</name>
<dbReference type="InterPro" id="IPR002347">
    <property type="entry name" value="SDR_fam"/>
</dbReference>
<proteinExistence type="inferred from homology"/>
<reference evidence="3 4" key="1">
    <citation type="journal article" date="2012" name="J. Bacteriol.">
        <title>Genome sequence of a novel nicotine-degrading strain, Pseudomonas geniculata N1.</title>
        <authorList>
            <person name="Tang H."/>
            <person name="Yu H."/>
            <person name="Tai C."/>
            <person name="Huang K."/>
            <person name="Liu Y."/>
            <person name="Wang L."/>
            <person name="Yao Y."/>
            <person name="Wu G."/>
            <person name="Xu P."/>
        </authorList>
    </citation>
    <scope>NUCLEOTIDE SEQUENCE [LARGE SCALE GENOMIC DNA]</scope>
    <source>
        <strain evidence="3 4">N1</strain>
    </source>
</reference>
<dbReference type="NCBIfam" id="NF005681">
    <property type="entry name" value="PRK07478.1"/>
    <property type="match status" value="1"/>
</dbReference>
<dbReference type="InterPro" id="IPR036291">
    <property type="entry name" value="NAD(P)-bd_dom_sf"/>
</dbReference>
<dbReference type="OrthoDB" id="9787298at2"/>
<dbReference type="PRINTS" id="PR00081">
    <property type="entry name" value="GDHRDH"/>
</dbReference>
<evidence type="ECO:0000313" key="3">
    <source>
        <dbReference type="EMBL" id="KOF00666.1"/>
    </source>
</evidence>
<keyword evidence="2" id="KW-0560">Oxidoreductase</keyword>
<dbReference type="CDD" id="cd05233">
    <property type="entry name" value="SDR_c"/>
    <property type="match status" value="1"/>
</dbReference>
<dbReference type="Proteomes" id="UP000036890">
    <property type="component" value="Unassembled WGS sequence"/>
</dbReference>
<dbReference type="SUPFAM" id="SSF51735">
    <property type="entry name" value="NAD(P)-binding Rossmann-fold domains"/>
    <property type="match status" value="1"/>
</dbReference>
<dbReference type="PANTHER" id="PTHR43669:SF3">
    <property type="entry name" value="ALCOHOL DEHYDROGENASE, PUTATIVE (AFU_ORTHOLOGUE AFUA_3G03445)-RELATED"/>
    <property type="match status" value="1"/>
</dbReference>
<evidence type="ECO:0000256" key="2">
    <source>
        <dbReference type="ARBA" id="ARBA00023002"/>
    </source>
</evidence>
<dbReference type="FunFam" id="3.40.50.720:FF:000084">
    <property type="entry name" value="Short-chain dehydrogenase reductase"/>
    <property type="match status" value="1"/>
</dbReference>
<evidence type="ECO:0000256" key="1">
    <source>
        <dbReference type="ARBA" id="ARBA00006484"/>
    </source>
</evidence>
<dbReference type="GO" id="GO:0016491">
    <property type="term" value="F:oxidoreductase activity"/>
    <property type="evidence" value="ECO:0007669"/>
    <property type="project" value="UniProtKB-KW"/>
</dbReference>